<dbReference type="InterPro" id="IPR043504">
    <property type="entry name" value="Peptidase_S1_PA_chymotrypsin"/>
</dbReference>
<organism evidence="7 10">
    <name type="scientific">Candidatus Segetimicrobium genomatis</name>
    <dbReference type="NCBI Taxonomy" id="2569760"/>
    <lineage>
        <taxon>Bacteria</taxon>
        <taxon>Bacillati</taxon>
        <taxon>Candidatus Sysuimicrobiota</taxon>
        <taxon>Candidatus Sysuimicrobiia</taxon>
        <taxon>Candidatus Sysuimicrobiales</taxon>
        <taxon>Candidatus Segetimicrobiaceae</taxon>
        <taxon>Candidatus Segetimicrobium</taxon>
    </lineage>
</organism>
<evidence type="ECO:0000313" key="7">
    <source>
        <dbReference type="EMBL" id="TMJ04007.1"/>
    </source>
</evidence>
<dbReference type="EC" id="3.4.21.-" evidence="6"/>
<dbReference type="AlphaFoldDB" id="A0A537L8H9"/>
<evidence type="ECO:0000256" key="3">
    <source>
        <dbReference type="ARBA" id="ARBA00022729"/>
    </source>
</evidence>
<reference evidence="9 10" key="1">
    <citation type="journal article" date="2019" name="Nat. Microbiol.">
        <title>Mediterranean grassland soil C-N compound turnover is dependent on rainfall and depth, and is mediated by genomically divergent microorganisms.</title>
        <authorList>
            <person name="Diamond S."/>
            <person name="Andeer P.F."/>
            <person name="Li Z."/>
            <person name="Crits-Christoph A."/>
            <person name="Burstein D."/>
            <person name="Anantharaman K."/>
            <person name="Lane K.R."/>
            <person name="Thomas B.C."/>
            <person name="Pan C."/>
            <person name="Northen T.R."/>
            <person name="Banfield J.F."/>
        </authorList>
    </citation>
    <scope>NUCLEOTIDE SEQUENCE [LARGE SCALE GENOMIC DNA]</scope>
    <source>
        <strain evidence="8">NP_1</strain>
        <strain evidence="7">NP_2</strain>
    </source>
</reference>
<evidence type="ECO:0000256" key="2">
    <source>
        <dbReference type="ARBA" id="ARBA00022670"/>
    </source>
</evidence>
<dbReference type="InterPro" id="IPR009003">
    <property type="entry name" value="Peptidase_S1_PA"/>
</dbReference>
<dbReference type="Gene3D" id="2.40.10.10">
    <property type="entry name" value="Trypsin-like serine proteases"/>
    <property type="match status" value="2"/>
</dbReference>
<dbReference type="PRINTS" id="PR00839">
    <property type="entry name" value="V8PROTEASE"/>
</dbReference>
<dbReference type="GO" id="GO:0008236">
    <property type="term" value="F:serine-type peptidase activity"/>
    <property type="evidence" value="ECO:0007669"/>
    <property type="project" value="UniProtKB-KW"/>
</dbReference>
<feature type="chain" id="PRO_5033902419" description="Serine protease" evidence="6">
    <location>
        <begin position="23"/>
        <end position="229"/>
    </location>
</feature>
<comment type="caution">
    <text evidence="7">The sequence shown here is derived from an EMBL/GenBank/DDBJ whole genome shotgun (WGS) entry which is preliminary data.</text>
</comment>
<dbReference type="Pfam" id="PF13365">
    <property type="entry name" value="Trypsin_2"/>
    <property type="match status" value="1"/>
</dbReference>
<evidence type="ECO:0000256" key="1">
    <source>
        <dbReference type="ARBA" id="ARBA00008764"/>
    </source>
</evidence>
<proteinExistence type="inferred from homology"/>
<accession>A0A537L8H9</accession>
<keyword evidence="4 6" id="KW-0378">Hydrolase</keyword>
<keyword evidence="3 6" id="KW-0732">Signal</keyword>
<protein>
    <recommendedName>
        <fullName evidence="6">Serine protease</fullName>
        <ecNumber evidence="6">3.4.21.-</ecNumber>
    </recommendedName>
</protein>
<evidence type="ECO:0000313" key="9">
    <source>
        <dbReference type="Proteomes" id="UP000315217"/>
    </source>
</evidence>
<keyword evidence="5 6" id="KW-0720">Serine protease</keyword>
<dbReference type="SUPFAM" id="SSF50494">
    <property type="entry name" value="Trypsin-like serine proteases"/>
    <property type="match status" value="1"/>
</dbReference>
<dbReference type="EMBL" id="VBAI01000127">
    <property type="protein sequence ID" value="TMJ10162.1"/>
    <property type="molecule type" value="Genomic_DNA"/>
</dbReference>
<dbReference type="EMBL" id="VBAJ01000274">
    <property type="protein sequence ID" value="TMJ04007.1"/>
    <property type="molecule type" value="Genomic_DNA"/>
</dbReference>
<dbReference type="InterPro" id="IPR008256">
    <property type="entry name" value="Peptidase_S1B"/>
</dbReference>
<comment type="similarity">
    <text evidence="1 6">Belongs to the peptidase S1B family.</text>
</comment>
<evidence type="ECO:0000313" key="10">
    <source>
        <dbReference type="Proteomes" id="UP000318661"/>
    </source>
</evidence>
<evidence type="ECO:0000256" key="6">
    <source>
        <dbReference type="RuleBase" id="RU004296"/>
    </source>
</evidence>
<evidence type="ECO:0000313" key="8">
    <source>
        <dbReference type="EMBL" id="TMJ10162.1"/>
    </source>
</evidence>
<sequence length="229" mass="24040">MYPRRVRSMRAAFLLLAGLAGAALGSPAPGGHAAASLTDAVWVAFRCKSDGGCVKGTAFHVGGGIFYTNAHVAQERNGYGPLTLARGTSPRVTLGTATVVCLNDRAIDPSGDARPYDVAKITLHNLSPLPLALQTTRSPPVQHSRVTVIGYPGASWIPVVATGTVVERLPFSVFAYTVDTGSVAPGSSGSPVLNYRNEVAGIHYAGDERGEYQFALTLKFVDQVCKPTN</sequence>
<gene>
    <name evidence="8" type="ORF">E6G98_07935</name>
    <name evidence="7" type="ORF">E6G99_10960</name>
</gene>
<name>A0A537L8H9_9BACT</name>
<dbReference type="GO" id="GO:0006508">
    <property type="term" value="P:proteolysis"/>
    <property type="evidence" value="ECO:0007669"/>
    <property type="project" value="UniProtKB-KW"/>
</dbReference>
<evidence type="ECO:0000256" key="4">
    <source>
        <dbReference type="ARBA" id="ARBA00022801"/>
    </source>
</evidence>
<dbReference type="Proteomes" id="UP000318661">
    <property type="component" value="Unassembled WGS sequence"/>
</dbReference>
<feature type="signal peptide" evidence="6">
    <location>
        <begin position="1"/>
        <end position="22"/>
    </location>
</feature>
<keyword evidence="2 6" id="KW-0645">Protease</keyword>
<evidence type="ECO:0000256" key="5">
    <source>
        <dbReference type="ARBA" id="ARBA00022825"/>
    </source>
</evidence>
<dbReference type="Proteomes" id="UP000315217">
    <property type="component" value="Unassembled WGS sequence"/>
</dbReference>